<keyword evidence="2" id="KW-1185">Reference proteome</keyword>
<sequence length="339" mass="39265">MLSFSRKRQLAQKGEPYGQVKRHGPKYPYKLNFYTYPPLENITIEEFETFALDRLQVLKAIEGATLREKSEEQVVKSVNEVADKYMPLHSNDAEKDSMWDELSLFARDPEETFYVVDFEKVTELISRRAVYLKGGKAYVPTFEQVTLALNEFRKKLEAALILASKAFPNLDDERIMPLLNNINKQYFGKTFTGNSTVAGKVTADDVDNLVEHFPLCMQHLHNSLRASKHLKHYGRRQYNLFLKVLDPYFVTSSFNEENLRVIVTDNGRRNLDQFNDIISLVREKHYQVACTKYFEITRNLEENSDNKKPIETISHPNQYFENSVKLAKGSADTGKIVNK</sequence>
<name>A0ACA9K2J9_9GLOM</name>
<proteinExistence type="predicted"/>
<accession>A0ACA9K2J9</accession>
<dbReference type="EMBL" id="CAJVPT010000659">
    <property type="protein sequence ID" value="CAG8448342.1"/>
    <property type="molecule type" value="Genomic_DNA"/>
</dbReference>
<reference evidence="1" key="1">
    <citation type="submission" date="2021-06" db="EMBL/GenBank/DDBJ databases">
        <authorList>
            <person name="Kallberg Y."/>
            <person name="Tangrot J."/>
            <person name="Rosling A."/>
        </authorList>
    </citation>
    <scope>NUCLEOTIDE SEQUENCE</scope>
    <source>
        <strain evidence="1">CL356</strain>
    </source>
</reference>
<protein>
    <submittedName>
        <fullName evidence="1">11588_t:CDS:1</fullName>
    </submittedName>
</protein>
<comment type="caution">
    <text evidence="1">The sequence shown here is derived from an EMBL/GenBank/DDBJ whole genome shotgun (WGS) entry which is preliminary data.</text>
</comment>
<evidence type="ECO:0000313" key="2">
    <source>
        <dbReference type="Proteomes" id="UP000789525"/>
    </source>
</evidence>
<organism evidence="1 2">
    <name type="scientific">Acaulospora colombiana</name>
    <dbReference type="NCBI Taxonomy" id="27376"/>
    <lineage>
        <taxon>Eukaryota</taxon>
        <taxon>Fungi</taxon>
        <taxon>Fungi incertae sedis</taxon>
        <taxon>Mucoromycota</taxon>
        <taxon>Glomeromycotina</taxon>
        <taxon>Glomeromycetes</taxon>
        <taxon>Diversisporales</taxon>
        <taxon>Acaulosporaceae</taxon>
        <taxon>Acaulospora</taxon>
    </lineage>
</organism>
<evidence type="ECO:0000313" key="1">
    <source>
        <dbReference type="EMBL" id="CAG8448342.1"/>
    </source>
</evidence>
<gene>
    <name evidence="1" type="ORF">ACOLOM_LOCUS639</name>
</gene>
<dbReference type="Proteomes" id="UP000789525">
    <property type="component" value="Unassembled WGS sequence"/>
</dbReference>